<evidence type="ECO:0000256" key="1">
    <source>
        <dbReference type="SAM" id="Phobius"/>
    </source>
</evidence>
<reference evidence="2 3" key="2">
    <citation type="submission" date="2018-11" db="EMBL/GenBank/DDBJ databases">
        <authorList>
            <consortium name="Pathogen Informatics"/>
        </authorList>
    </citation>
    <scope>NUCLEOTIDE SEQUENCE [LARGE SCALE GENOMIC DNA]</scope>
</reference>
<dbReference type="WBParaSite" id="ASIM_0000962801-mRNA-1">
    <property type="protein sequence ID" value="ASIM_0000962801-mRNA-1"/>
    <property type="gene ID" value="ASIM_0000962801"/>
</dbReference>
<dbReference type="Proteomes" id="UP000267096">
    <property type="component" value="Unassembled WGS sequence"/>
</dbReference>
<proteinExistence type="predicted"/>
<evidence type="ECO:0000313" key="3">
    <source>
        <dbReference type="Proteomes" id="UP000267096"/>
    </source>
</evidence>
<protein>
    <submittedName>
        <fullName evidence="2 4">Uncharacterized protein</fullName>
    </submittedName>
</protein>
<keyword evidence="1" id="KW-0812">Transmembrane</keyword>
<reference evidence="4" key="1">
    <citation type="submission" date="2017-02" db="UniProtKB">
        <authorList>
            <consortium name="WormBaseParasite"/>
        </authorList>
    </citation>
    <scope>IDENTIFICATION</scope>
</reference>
<evidence type="ECO:0000313" key="4">
    <source>
        <dbReference type="WBParaSite" id="ASIM_0000962801-mRNA-1"/>
    </source>
</evidence>
<evidence type="ECO:0000313" key="2">
    <source>
        <dbReference type="EMBL" id="VDK38808.1"/>
    </source>
</evidence>
<gene>
    <name evidence="2" type="ORF">ASIM_LOCUS9354</name>
</gene>
<name>A0A0M3JPM9_ANISI</name>
<keyword evidence="1" id="KW-1133">Transmembrane helix</keyword>
<organism evidence="4">
    <name type="scientific">Anisakis simplex</name>
    <name type="common">Herring worm</name>
    <dbReference type="NCBI Taxonomy" id="6269"/>
    <lineage>
        <taxon>Eukaryota</taxon>
        <taxon>Metazoa</taxon>
        <taxon>Ecdysozoa</taxon>
        <taxon>Nematoda</taxon>
        <taxon>Chromadorea</taxon>
        <taxon>Rhabditida</taxon>
        <taxon>Spirurina</taxon>
        <taxon>Ascaridomorpha</taxon>
        <taxon>Ascaridoidea</taxon>
        <taxon>Anisakidae</taxon>
        <taxon>Anisakis</taxon>
        <taxon>Anisakis simplex complex</taxon>
    </lineage>
</organism>
<dbReference type="AlphaFoldDB" id="A0A0M3JPM9"/>
<accession>A0A0M3JPM9</accession>
<keyword evidence="3" id="KW-1185">Reference proteome</keyword>
<feature type="transmembrane region" description="Helical" evidence="1">
    <location>
        <begin position="81"/>
        <end position="100"/>
    </location>
</feature>
<keyword evidence="1" id="KW-0472">Membrane</keyword>
<sequence>MIQTIFNPKQPKDISLQLVHMAMDRLQTSNLEYEESRTADLTHRSWRTSSEKQLRELGHQVGKKDEKISQAPTDVAHSRCWITAGGALVIIAIAATLIWIQCPIRACKRHPEKPQSVEINL</sequence>
<dbReference type="EMBL" id="UYRR01028272">
    <property type="protein sequence ID" value="VDK38808.1"/>
    <property type="molecule type" value="Genomic_DNA"/>
</dbReference>